<dbReference type="InterPro" id="IPR002347">
    <property type="entry name" value="SDR_fam"/>
</dbReference>
<evidence type="ECO:0000256" key="4">
    <source>
        <dbReference type="RuleBase" id="RU000363"/>
    </source>
</evidence>
<organism evidence="5 6">
    <name type="scientific">Coemansia asiatica</name>
    <dbReference type="NCBI Taxonomy" id="1052880"/>
    <lineage>
        <taxon>Eukaryota</taxon>
        <taxon>Fungi</taxon>
        <taxon>Fungi incertae sedis</taxon>
        <taxon>Zoopagomycota</taxon>
        <taxon>Kickxellomycotina</taxon>
        <taxon>Kickxellomycetes</taxon>
        <taxon>Kickxellales</taxon>
        <taxon>Kickxellaceae</taxon>
        <taxon>Coemansia</taxon>
    </lineage>
</organism>
<gene>
    <name evidence="5" type="ORF">LPJ64_002173</name>
</gene>
<evidence type="ECO:0000256" key="1">
    <source>
        <dbReference type="ARBA" id="ARBA00006484"/>
    </source>
</evidence>
<dbReference type="PRINTS" id="PR00081">
    <property type="entry name" value="GDHRDH"/>
</dbReference>
<dbReference type="PANTHER" id="PTHR24322:SF736">
    <property type="entry name" value="RETINOL DEHYDROGENASE 10"/>
    <property type="match status" value="1"/>
</dbReference>
<dbReference type="PANTHER" id="PTHR24322">
    <property type="entry name" value="PKSB"/>
    <property type="match status" value="1"/>
</dbReference>
<evidence type="ECO:0000313" key="6">
    <source>
        <dbReference type="Proteomes" id="UP001145021"/>
    </source>
</evidence>
<name>A0A9W7XMJ8_9FUNG</name>
<comment type="caution">
    <text evidence="5">The sequence shown here is derived from an EMBL/GenBank/DDBJ whole genome shotgun (WGS) entry which is preliminary data.</text>
</comment>
<dbReference type="InterPro" id="IPR036291">
    <property type="entry name" value="NAD(P)-bd_dom_sf"/>
</dbReference>
<dbReference type="PRINTS" id="PR00080">
    <property type="entry name" value="SDRFAMILY"/>
</dbReference>
<evidence type="ECO:0000256" key="2">
    <source>
        <dbReference type="ARBA" id="ARBA00022857"/>
    </source>
</evidence>
<dbReference type="AlphaFoldDB" id="A0A9W7XMJ8"/>
<dbReference type="Gene3D" id="3.40.50.720">
    <property type="entry name" value="NAD(P)-binding Rossmann-like Domain"/>
    <property type="match status" value="1"/>
</dbReference>
<dbReference type="Proteomes" id="UP001145021">
    <property type="component" value="Unassembled WGS sequence"/>
</dbReference>
<comment type="similarity">
    <text evidence="1 4">Belongs to the short-chain dehydrogenases/reductases (SDR) family.</text>
</comment>
<evidence type="ECO:0000256" key="3">
    <source>
        <dbReference type="ARBA" id="ARBA00023002"/>
    </source>
</evidence>
<dbReference type="EMBL" id="JANBOH010000065">
    <property type="protein sequence ID" value="KAJ1646320.1"/>
    <property type="molecule type" value="Genomic_DNA"/>
</dbReference>
<dbReference type="InterPro" id="IPR020904">
    <property type="entry name" value="Sc_DH/Rdtase_CS"/>
</dbReference>
<dbReference type="SUPFAM" id="SSF51735">
    <property type="entry name" value="NAD(P)-binding Rossmann-fold domains"/>
    <property type="match status" value="1"/>
</dbReference>
<dbReference type="PROSITE" id="PS00061">
    <property type="entry name" value="ADH_SHORT"/>
    <property type="match status" value="1"/>
</dbReference>
<dbReference type="GO" id="GO:0016616">
    <property type="term" value="F:oxidoreductase activity, acting on the CH-OH group of donors, NAD or NADP as acceptor"/>
    <property type="evidence" value="ECO:0007669"/>
    <property type="project" value="TreeGrafter"/>
</dbReference>
<dbReference type="Pfam" id="PF00106">
    <property type="entry name" value="adh_short"/>
    <property type="match status" value="1"/>
</dbReference>
<protein>
    <recommendedName>
        <fullName evidence="7">NAD(P)-binding protein</fullName>
    </recommendedName>
</protein>
<accession>A0A9W7XMJ8</accession>
<keyword evidence="2" id="KW-0521">NADP</keyword>
<sequence length="365" mass="39494">MYSLDIDDSQPIVPRGFNLDTLLRYVSRIIHSPLTSYLVVNALSQRLLTSSSRQIQPKDKIAAAAALWTATTFVLPSICRLSARLVFRPTTVNWNSEIVVVTGGSHGVGLELTKRLLRANARVAIIDVNPPPDFGQQFSGLCKYYRCDITDTSNVKAIADKIRADLGDPTMLVNNAGIVVAKLLLDMSDSEVNNVIDVNLTAHFHLIRQFLPAMIACNRGHIVSIGSIVSFVGTPQASTYCASKGGVKLLHDSMRREVASRYGASGIQFSIAYPGIINTGLFRGLDLGQFFLPTLRPDSIARAVFAALESGKAREIFLPQTAGILPLLHAFSQNARTAIVNAIAGGDVAMANFSGHVKYAGKQKK</sequence>
<evidence type="ECO:0000313" key="5">
    <source>
        <dbReference type="EMBL" id="KAJ1646320.1"/>
    </source>
</evidence>
<proteinExistence type="inferred from homology"/>
<evidence type="ECO:0008006" key="7">
    <source>
        <dbReference type="Google" id="ProtNLM"/>
    </source>
</evidence>
<keyword evidence="3" id="KW-0560">Oxidoreductase</keyword>
<keyword evidence="6" id="KW-1185">Reference proteome</keyword>
<reference evidence="5" key="1">
    <citation type="submission" date="2022-07" db="EMBL/GenBank/DDBJ databases">
        <title>Phylogenomic reconstructions and comparative analyses of Kickxellomycotina fungi.</title>
        <authorList>
            <person name="Reynolds N.K."/>
            <person name="Stajich J.E."/>
            <person name="Barry K."/>
            <person name="Grigoriev I.V."/>
            <person name="Crous P."/>
            <person name="Smith M.E."/>
        </authorList>
    </citation>
    <scope>NUCLEOTIDE SEQUENCE</scope>
    <source>
        <strain evidence="5">NBRC 105413</strain>
    </source>
</reference>